<reference evidence="1" key="1">
    <citation type="journal article" date="2022" name="bioRxiv">
        <title>Sequencing and chromosome-scale assembly of the giantPleurodeles waltlgenome.</title>
        <authorList>
            <person name="Brown T."/>
            <person name="Elewa A."/>
            <person name="Iarovenko S."/>
            <person name="Subramanian E."/>
            <person name="Araus A.J."/>
            <person name="Petzold A."/>
            <person name="Susuki M."/>
            <person name="Suzuki K.-i.T."/>
            <person name="Hayashi T."/>
            <person name="Toyoda A."/>
            <person name="Oliveira C."/>
            <person name="Osipova E."/>
            <person name="Leigh N.D."/>
            <person name="Simon A."/>
            <person name="Yun M.H."/>
        </authorList>
    </citation>
    <scope>NUCLEOTIDE SEQUENCE</scope>
    <source>
        <strain evidence="1">20211129_DDA</strain>
        <tissue evidence="1">Liver</tissue>
    </source>
</reference>
<keyword evidence="2" id="KW-1185">Reference proteome</keyword>
<organism evidence="1 2">
    <name type="scientific">Pleurodeles waltl</name>
    <name type="common">Iberian ribbed newt</name>
    <dbReference type="NCBI Taxonomy" id="8319"/>
    <lineage>
        <taxon>Eukaryota</taxon>
        <taxon>Metazoa</taxon>
        <taxon>Chordata</taxon>
        <taxon>Craniata</taxon>
        <taxon>Vertebrata</taxon>
        <taxon>Euteleostomi</taxon>
        <taxon>Amphibia</taxon>
        <taxon>Batrachia</taxon>
        <taxon>Caudata</taxon>
        <taxon>Salamandroidea</taxon>
        <taxon>Salamandridae</taxon>
        <taxon>Pleurodelinae</taxon>
        <taxon>Pleurodeles</taxon>
    </lineage>
</organism>
<protein>
    <submittedName>
        <fullName evidence="1">Uncharacterized protein</fullName>
    </submittedName>
</protein>
<evidence type="ECO:0000313" key="1">
    <source>
        <dbReference type="EMBL" id="KAJ1093301.1"/>
    </source>
</evidence>
<dbReference type="Proteomes" id="UP001066276">
    <property type="component" value="Chromosome 11"/>
</dbReference>
<dbReference type="EMBL" id="JANPWB010000015">
    <property type="protein sequence ID" value="KAJ1093301.1"/>
    <property type="molecule type" value="Genomic_DNA"/>
</dbReference>
<gene>
    <name evidence="1" type="ORF">NDU88_006406</name>
</gene>
<sequence length="112" mass="13139">MFRKCPRSEEGRPCDVRDLSVRTQLAGFLQYSRKRLSPEEGRPRDVRDLSVRTQLAGFLQYSRKRLSPEEGRPRDVRDLSVRTQWFVMRKPLERGSGLWTTGRAHAIRLLVI</sequence>
<comment type="caution">
    <text evidence="1">The sequence shown here is derived from an EMBL/GenBank/DDBJ whole genome shotgun (WGS) entry which is preliminary data.</text>
</comment>
<accession>A0AAV7LP14</accession>
<name>A0AAV7LP14_PLEWA</name>
<dbReference type="AlphaFoldDB" id="A0AAV7LP14"/>
<evidence type="ECO:0000313" key="2">
    <source>
        <dbReference type="Proteomes" id="UP001066276"/>
    </source>
</evidence>
<proteinExistence type="predicted"/>